<proteinExistence type="inferred from homology"/>
<dbReference type="Proteomes" id="UP000220246">
    <property type="component" value="Unassembled WGS sequence"/>
</dbReference>
<sequence>MENHVALTACIAEVQPLRYTPAGLPALDMRLEHESQQQEAGNARKVQAMVKAVAFGALAERLARQALGSSWKFQGFLATPRNSKTVVLHIQDIQQN</sequence>
<dbReference type="Pfam" id="PF22657">
    <property type="entry name" value="SSB_1"/>
    <property type="match status" value="1"/>
</dbReference>
<accession>A0A2A7V0S5</accession>
<dbReference type="GO" id="GO:0006269">
    <property type="term" value="P:DNA replication, synthesis of primer"/>
    <property type="evidence" value="ECO:0007669"/>
    <property type="project" value="UniProtKB-KW"/>
</dbReference>
<dbReference type="InterPro" id="IPR000424">
    <property type="entry name" value="Primosome_PriB/ssb"/>
</dbReference>
<dbReference type="SUPFAM" id="SSF50249">
    <property type="entry name" value="Nucleic acid-binding proteins"/>
    <property type="match status" value="1"/>
</dbReference>
<keyword evidence="1 4" id="KW-0639">Primosome</keyword>
<dbReference type="AlphaFoldDB" id="A0A2A7V0S5"/>
<dbReference type="GO" id="GO:1990077">
    <property type="term" value="C:primosome complex"/>
    <property type="evidence" value="ECO:0007669"/>
    <property type="project" value="UniProtKB-UniRule"/>
</dbReference>
<keyword evidence="2 4" id="KW-0235">DNA replication</keyword>
<comment type="subunit">
    <text evidence="4">Homodimer. Interacts with PriA and DnaT. Component of the replication restart primosome. Primosome assembly occurs via a 'hand-off' mechanism. PriA binds to replication forks, subsequently PriB then DnaT bind; DnaT then displaces ssDNA to generate the helicase loading substrate.</text>
</comment>
<dbReference type="NCBIfam" id="TIGR04418">
    <property type="entry name" value="PriB_gamma"/>
    <property type="match status" value="1"/>
</dbReference>
<dbReference type="HAMAP" id="MF_00720">
    <property type="entry name" value="PriB"/>
    <property type="match status" value="1"/>
</dbReference>
<dbReference type="EMBL" id="PDEA01000001">
    <property type="protein sequence ID" value="PEH91205.1"/>
    <property type="molecule type" value="Genomic_DNA"/>
</dbReference>
<evidence type="ECO:0000256" key="3">
    <source>
        <dbReference type="ARBA" id="ARBA00023125"/>
    </source>
</evidence>
<dbReference type="OrthoDB" id="5296916at2"/>
<dbReference type="GeneID" id="80802874"/>
<dbReference type="PIRSF" id="PIRSF003135">
    <property type="entry name" value="Primosomal_n"/>
    <property type="match status" value="1"/>
</dbReference>
<evidence type="ECO:0000256" key="4">
    <source>
        <dbReference type="HAMAP-Rule" id="MF_00720"/>
    </source>
</evidence>
<evidence type="ECO:0000313" key="5">
    <source>
        <dbReference type="EMBL" id="PEH91205.1"/>
    </source>
</evidence>
<reference evidence="6" key="1">
    <citation type="submission" date="2017-09" db="EMBL/GenBank/DDBJ databases">
        <title>FDA dAtabase for Regulatory Grade micrObial Sequences (FDA-ARGOS): Supporting development and validation of Infectious Disease Dx tests.</title>
        <authorList>
            <person name="Minogue T."/>
            <person name="Wolcott M."/>
            <person name="Wasieloski L."/>
            <person name="Aguilar W."/>
            <person name="Moore D."/>
            <person name="Tallon L."/>
            <person name="Sadzewicz L."/>
            <person name="Ott S."/>
            <person name="Zhao X."/>
            <person name="Nagaraj S."/>
            <person name="Vavikolanu K."/>
            <person name="Aluvathingal J."/>
            <person name="Nadendla S."/>
            <person name="Sichtig H."/>
        </authorList>
    </citation>
    <scope>NUCLEOTIDE SEQUENCE [LARGE SCALE GENOMIC DNA]</scope>
    <source>
        <strain evidence="6">FDAARGOS_394</strain>
    </source>
</reference>
<dbReference type="GO" id="GO:0003697">
    <property type="term" value="F:single-stranded DNA binding"/>
    <property type="evidence" value="ECO:0007669"/>
    <property type="project" value="UniProtKB-UniRule"/>
</dbReference>
<evidence type="ECO:0000256" key="2">
    <source>
        <dbReference type="ARBA" id="ARBA00022705"/>
    </source>
</evidence>
<comment type="function">
    <text evidence="4">Involved in the restart of stalled replication forks, which reloads the replicative helicase on sites other than the origin of replication; the PriA-PriB pathway is the major replication restart pathway. During primosome assembly it facilitates complex formation between PriA and DnaT on DNA; stabilizes PriA on DNA. Stimulates the DNA unwinding activity of PriA helicase.</text>
</comment>
<organism evidence="5 6">
    <name type="scientific">Comamonas terrigena</name>
    <dbReference type="NCBI Taxonomy" id="32013"/>
    <lineage>
        <taxon>Bacteria</taxon>
        <taxon>Pseudomonadati</taxon>
        <taxon>Pseudomonadota</taxon>
        <taxon>Betaproteobacteria</taxon>
        <taxon>Burkholderiales</taxon>
        <taxon>Comamonadaceae</taxon>
        <taxon>Comamonas</taxon>
    </lineage>
</organism>
<keyword evidence="6" id="KW-1185">Reference proteome</keyword>
<dbReference type="InterPro" id="IPR023646">
    <property type="entry name" value="Prisomal_replication_PriB"/>
</dbReference>
<dbReference type="PROSITE" id="PS50935">
    <property type="entry name" value="SSB"/>
    <property type="match status" value="1"/>
</dbReference>
<dbReference type="InterPro" id="IPR012340">
    <property type="entry name" value="NA-bd_OB-fold"/>
</dbReference>
<keyword evidence="3 4" id="KW-0238">DNA-binding</keyword>
<dbReference type="STRING" id="1219032.GCA_001515545_02070"/>
<dbReference type="RefSeq" id="WP_066537001.1">
    <property type="nucleotide sequence ID" value="NZ_DALZQJ010000011.1"/>
</dbReference>
<dbReference type="Gene3D" id="2.40.50.140">
    <property type="entry name" value="Nucleic acid-binding proteins"/>
    <property type="match status" value="1"/>
</dbReference>
<gene>
    <name evidence="4 5" type="primary">priB</name>
    <name evidence="5" type="ORF">CRM82_19775</name>
</gene>
<name>A0A2A7V0S5_COMTR</name>
<evidence type="ECO:0000313" key="6">
    <source>
        <dbReference type="Proteomes" id="UP000220246"/>
    </source>
</evidence>
<comment type="similarity">
    <text evidence="4">Belongs to the PriB family.</text>
</comment>
<protein>
    <recommendedName>
        <fullName evidence="4">Replication restart protein PriB</fullName>
    </recommendedName>
</protein>
<comment type="caution">
    <text evidence="5">The sequence shown here is derived from an EMBL/GenBank/DDBJ whole genome shotgun (WGS) entry which is preliminary data.</text>
</comment>
<evidence type="ECO:0000256" key="1">
    <source>
        <dbReference type="ARBA" id="ARBA00022515"/>
    </source>
</evidence>